<dbReference type="SUPFAM" id="SSF52283">
    <property type="entry name" value="Formate/glycerate dehydrogenase catalytic domain-like"/>
    <property type="match status" value="1"/>
</dbReference>
<dbReference type="Pfam" id="PF00389">
    <property type="entry name" value="2-Hacid_dh"/>
    <property type="match status" value="1"/>
</dbReference>
<feature type="region of interest" description="Disordered" evidence="5">
    <location>
        <begin position="18"/>
        <end position="38"/>
    </location>
</feature>
<comment type="similarity">
    <text evidence="1 4">Belongs to the D-isomer specific 2-hydroxyacid dehydrogenase family.</text>
</comment>
<dbReference type="CDD" id="cd12169">
    <property type="entry name" value="PGDH_like_1"/>
    <property type="match status" value="1"/>
</dbReference>
<evidence type="ECO:0000256" key="2">
    <source>
        <dbReference type="ARBA" id="ARBA00023002"/>
    </source>
</evidence>
<organism evidence="8 9">
    <name type="scientific">Bosea minatitlanensis</name>
    <dbReference type="NCBI Taxonomy" id="128782"/>
    <lineage>
        <taxon>Bacteria</taxon>
        <taxon>Pseudomonadati</taxon>
        <taxon>Pseudomonadota</taxon>
        <taxon>Alphaproteobacteria</taxon>
        <taxon>Hyphomicrobiales</taxon>
        <taxon>Boseaceae</taxon>
        <taxon>Bosea</taxon>
    </lineage>
</organism>
<evidence type="ECO:0000259" key="6">
    <source>
        <dbReference type="Pfam" id="PF00389"/>
    </source>
</evidence>
<dbReference type="InterPro" id="IPR050857">
    <property type="entry name" value="D-2-hydroxyacid_DH"/>
</dbReference>
<sequence>MTASVRARVLGLRRSGSTTAFSRSEAKQGLPPDAEAVPGSNRIEETVMKVAVLDDWQRIAEASVDWSTLQARAEVVFFHEAFAGEDEAAAKLADFDVVMAMRERTAFPPSLVARLPKLTLFAMTGQRGATIDLAGMAARGITLTYTSGSETGNGTAELALGLMLAAARNIPRGDAAIRSGSFQEGVSAGPVLAGKKLGLIGLGRIGSHMARYGQALGMEVLAWSPNLTEVRAATAGARLRSRDELLAQADVVSLHIVLSDRTRGLLGSRELGLMKTGAILVNTSRGPLVDEAALIAALAAGRLVAALDVFDREPLPSDHPLRRLPNTVLTPHLGYGTRETFAEFYGQGIENVLAFLDGAPIRLLKPDR</sequence>
<evidence type="ECO:0000313" key="9">
    <source>
        <dbReference type="Proteomes" id="UP001595976"/>
    </source>
</evidence>
<dbReference type="Gene3D" id="3.40.50.720">
    <property type="entry name" value="NAD(P)-binding Rossmann-like Domain"/>
    <property type="match status" value="2"/>
</dbReference>
<comment type="caution">
    <text evidence="8">The sequence shown here is derived from an EMBL/GenBank/DDBJ whole genome shotgun (WGS) entry which is preliminary data.</text>
</comment>
<evidence type="ECO:0000256" key="3">
    <source>
        <dbReference type="ARBA" id="ARBA00023027"/>
    </source>
</evidence>
<dbReference type="EMBL" id="JBHSLI010000004">
    <property type="protein sequence ID" value="MFC5293552.1"/>
    <property type="molecule type" value="Genomic_DNA"/>
</dbReference>
<evidence type="ECO:0000313" key="8">
    <source>
        <dbReference type="EMBL" id="MFC5293552.1"/>
    </source>
</evidence>
<keyword evidence="9" id="KW-1185">Reference proteome</keyword>
<evidence type="ECO:0000256" key="4">
    <source>
        <dbReference type="RuleBase" id="RU003719"/>
    </source>
</evidence>
<dbReference type="RefSeq" id="WP_260349328.1">
    <property type="nucleotide sequence ID" value="NZ_JAOAOS010000013.1"/>
</dbReference>
<dbReference type="PANTHER" id="PTHR42789:SF1">
    <property type="entry name" value="D-ISOMER SPECIFIC 2-HYDROXYACID DEHYDROGENASE FAMILY PROTEIN (AFU_ORTHOLOGUE AFUA_6G10090)"/>
    <property type="match status" value="1"/>
</dbReference>
<dbReference type="InterPro" id="IPR036291">
    <property type="entry name" value="NAD(P)-bd_dom_sf"/>
</dbReference>
<reference evidence="9" key="1">
    <citation type="journal article" date="2019" name="Int. J. Syst. Evol. Microbiol.">
        <title>The Global Catalogue of Microorganisms (GCM) 10K type strain sequencing project: providing services to taxonomists for standard genome sequencing and annotation.</title>
        <authorList>
            <consortium name="The Broad Institute Genomics Platform"/>
            <consortium name="The Broad Institute Genome Sequencing Center for Infectious Disease"/>
            <person name="Wu L."/>
            <person name="Ma J."/>
        </authorList>
    </citation>
    <scope>NUCLEOTIDE SEQUENCE [LARGE SCALE GENOMIC DNA]</scope>
    <source>
        <strain evidence="9">CGMCC 1.15643</strain>
    </source>
</reference>
<dbReference type="PANTHER" id="PTHR42789">
    <property type="entry name" value="D-ISOMER SPECIFIC 2-HYDROXYACID DEHYDROGENASE FAMILY PROTEIN (AFU_ORTHOLOGUE AFUA_6G10090)"/>
    <property type="match status" value="1"/>
</dbReference>
<feature type="domain" description="D-isomer specific 2-hydroxyacid dehydrogenase NAD-binding" evidence="7">
    <location>
        <begin position="160"/>
        <end position="334"/>
    </location>
</feature>
<evidence type="ECO:0000259" key="7">
    <source>
        <dbReference type="Pfam" id="PF02826"/>
    </source>
</evidence>
<dbReference type="SUPFAM" id="SSF51735">
    <property type="entry name" value="NAD(P)-binding Rossmann-fold domains"/>
    <property type="match status" value="1"/>
</dbReference>
<accession>A0ABW0F2D2</accession>
<dbReference type="Pfam" id="PF02826">
    <property type="entry name" value="2-Hacid_dh_C"/>
    <property type="match status" value="1"/>
</dbReference>
<name>A0ABW0F2D2_9HYPH</name>
<evidence type="ECO:0000256" key="5">
    <source>
        <dbReference type="SAM" id="MobiDB-lite"/>
    </source>
</evidence>
<keyword evidence="2 4" id="KW-0560">Oxidoreductase</keyword>
<dbReference type="PROSITE" id="PS00671">
    <property type="entry name" value="D_2_HYDROXYACID_DH_3"/>
    <property type="match status" value="1"/>
</dbReference>
<dbReference type="InterPro" id="IPR006139">
    <property type="entry name" value="D-isomer_2_OHA_DH_cat_dom"/>
</dbReference>
<proteinExistence type="inferred from homology"/>
<dbReference type="Proteomes" id="UP001595976">
    <property type="component" value="Unassembled WGS sequence"/>
</dbReference>
<gene>
    <name evidence="8" type="ORF">ACFPK2_11185</name>
</gene>
<evidence type="ECO:0000256" key="1">
    <source>
        <dbReference type="ARBA" id="ARBA00005854"/>
    </source>
</evidence>
<feature type="domain" description="D-isomer specific 2-hydroxyacid dehydrogenase catalytic" evidence="6">
    <location>
        <begin position="64"/>
        <end position="360"/>
    </location>
</feature>
<dbReference type="InterPro" id="IPR006140">
    <property type="entry name" value="D-isomer_DH_NAD-bd"/>
</dbReference>
<keyword evidence="3" id="KW-0520">NAD</keyword>
<dbReference type="InterPro" id="IPR029753">
    <property type="entry name" value="D-isomer_DH_CS"/>
</dbReference>
<protein>
    <submittedName>
        <fullName evidence="8">D-2-hydroxyacid dehydrogenase family protein</fullName>
    </submittedName>
</protein>